<evidence type="ECO:0000256" key="2">
    <source>
        <dbReference type="ARBA" id="ARBA00016013"/>
    </source>
</evidence>
<evidence type="ECO:0000256" key="5">
    <source>
        <dbReference type="RuleBase" id="RU362076"/>
    </source>
</evidence>
<dbReference type="GO" id="GO:0044781">
    <property type="term" value="P:bacterial-type flagellum organization"/>
    <property type="evidence" value="ECO:0007669"/>
    <property type="project" value="UniProtKB-UniRule"/>
</dbReference>
<keyword evidence="7" id="KW-0969">Cilium</keyword>
<dbReference type="Gene3D" id="2.30.30.910">
    <property type="match status" value="1"/>
</dbReference>
<dbReference type="Pfam" id="PF13860">
    <property type="entry name" value="FlgD_ig"/>
    <property type="match status" value="1"/>
</dbReference>
<keyword evidence="7" id="KW-0966">Cell projection</keyword>
<comment type="similarity">
    <text evidence="1 5">Belongs to the FlgD family.</text>
</comment>
<gene>
    <name evidence="7" type="ORF">HYS17_10305</name>
</gene>
<dbReference type="InterPro" id="IPR005648">
    <property type="entry name" value="FlgD"/>
</dbReference>
<evidence type="ECO:0000256" key="4">
    <source>
        <dbReference type="ARBA" id="ARBA00024746"/>
    </source>
</evidence>
<evidence type="ECO:0000313" key="8">
    <source>
        <dbReference type="Proteomes" id="UP000595362"/>
    </source>
</evidence>
<dbReference type="EMBL" id="CP066681">
    <property type="protein sequence ID" value="QQG35878.1"/>
    <property type="molecule type" value="Genomic_DNA"/>
</dbReference>
<proteinExistence type="inferred from homology"/>
<evidence type="ECO:0000256" key="3">
    <source>
        <dbReference type="ARBA" id="ARBA00022795"/>
    </source>
</evidence>
<name>A0A7T5R1M1_9BACT</name>
<protein>
    <recommendedName>
        <fullName evidence="2 5">Basal-body rod modification protein FlgD</fullName>
    </recommendedName>
</protein>
<organism evidence="7 8">
    <name type="scientific">Micavibrio aeruginosavorus</name>
    <dbReference type="NCBI Taxonomy" id="349221"/>
    <lineage>
        <taxon>Bacteria</taxon>
        <taxon>Pseudomonadati</taxon>
        <taxon>Bdellovibrionota</taxon>
        <taxon>Bdellovibrionia</taxon>
        <taxon>Bdellovibrionales</taxon>
        <taxon>Pseudobdellovibrionaceae</taxon>
        <taxon>Micavibrio</taxon>
    </lineage>
</organism>
<accession>A0A7T5R1M1</accession>
<sequence>MTSDVTLSGTINKAQNTAQQSVKLAEDFTQFLTLLTTQLQNQDPLNPMDSTEFTNQLVQFSQVEQAINTNQKLDDLLSLQLASISSVALGYVGLDVTYTSAEMNWDGTQPVDINYGLSEQASVAKVNVYNEDGTLVRSMDAPKTVGAQKVVWDGKDNGGNLVEAGTYSVKVEAADKDSKPMTVTTAVSGNVRGIESQNGVIYLLVGERAIALSSVINASVPPETETSATES</sequence>
<evidence type="ECO:0000256" key="1">
    <source>
        <dbReference type="ARBA" id="ARBA00010577"/>
    </source>
</evidence>
<dbReference type="AlphaFoldDB" id="A0A7T5R1M1"/>
<keyword evidence="3 5" id="KW-1005">Bacterial flagellum biogenesis</keyword>
<evidence type="ECO:0000313" key="7">
    <source>
        <dbReference type="EMBL" id="QQG35878.1"/>
    </source>
</evidence>
<dbReference type="InterPro" id="IPR025965">
    <property type="entry name" value="FlgD/Vpr_Ig-like"/>
</dbReference>
<dbReference type="Proteomes" id="UP000595362">
    <property type="component" value="Chromosome"/>
</dbReference>
<comment type="function">
    <text evidence="4 5">Required for flagellar hook formation. May act as a scaffolding protein.</text>
</comment>
<reference evidence="7 8" key="1">
    <citation type="submission" date="2020-07" db="EMBL/GenBank/DDBJ databases">
        <title>Huge and variable diversity of episymbiotic CPR bacteria and DPANN archaea in groundwater ecosystems.</title>
        <authorList>
            <person name="He C.Y."/>
            <person name="Keren R."/>
            <person name="Whittaker M."/>
            <person name="Farag I.F."/>
            <person name="Doudna J."/>
            <person name="Cate J.H.D."/>
            <person name="Banfield J.F."/>
        </authorList>
    </citation>
    <scope>NUCLEOTIDE SEQUENCE [LARGE SCALE GENOMIC DNA]</scope>
    <source>
        <strain evidence="7">NC_groundwater_70_Ag_B-0.1um_54_66</strain>
    </source>
</reference>
<evidence type="ECO:0000259" key="6">
    <source>
        <dbReference type="Pfam" id="PF13860"/>
    </source>
</evidence>
<keyword evidence="7" id="KW-0282">Flagellum</keyword>
<dbReference type="Pfam" id="PF03963">
    <property type="entry name" value="FlgD"/>
    <property type="match status" value="1"/>
</dbReference>
<feature type="domain" description="FlgD/Vpr Ig-like" evidence="6">
    <location>
        <begin position="101"/>
        <end position="176"/>
    </location>
</feature>
<dbReference type="Gene3D" id="2.60.40.4070">
    <property type="match status" value="1"/>
</dbReference>